<feature type="transmembrane region" description="Helical" evidence="5">
    <location>
        <begin position="349"/>
        <end position="377"/>
    </location>
</feature>
<dbReference type="GO" id="GO:0055085">
    <property type="term" value="P:transmembrane transport"/>
    <property type="evidence" value="ECO:0007669"/>
    <property type="project" value="InterPro"/>
</dbReference>
<feature type="transmembrane region" description="Helical" evidence="5">
    <location>
        <begin position="173"/>
        <end position="192"/>
    </location>
</feature>
<dbReference type="InterPro" id="IPR011547">
    <property type="entry name" value="SLC26A/SulP_dom"/>
</dbReference>
<dbReference type="Proteomes" id="UP000190897">
    <property type="component" value="Unassembled WGS sequence"/>
</dbReference>
<keyword evidence="3 5" id="KW-1133">Transmembrane helix</keyword>
<keyword evidence="4 5" id="KW-0472">Membrane</keyword>
<dbReference type="Pfam" id="PF00916">
    <property type="entry name" value="Sulfate_transp"/>
    <property type="match status" value="1"/>
</dbReference>
<feature type="transmembrane region" description="Helical" evidence="5">
    <location>
        <begin position="43"/>
        <end position="66"/>
    </location>
</feature>
<feature type="transmembrane region" description="Helical" evidence="5">
    <location>
        <begin position="86"/>
        <end position="109"/>
    </location>
</feature>
<evidence type="ECO:0000313" key="8">
    <source>
        <dbReference type="Proteomes" id="UP000190897"/>
    </source>
</evidence>
<name>A0A1T5FXY2_9BACT</name>
<protein>
    <submittedName>
        <fullName evidence="7">Sulfate permease, MFS superfamily</fullName>
    </submittedName>
</protein>
<dbReference type="AlphaFoldDB" id="A0A1T5FXY2"/>
<dbReference type="PANTHER" id="PTHR11814">
    <property type="entry name" value="SULFATE TRANSPORTER"/>
    <property type="match status" value="1"/>
</dbReference>
<evidence type="ECO:0000256" key="1">
    <source>
        <dbReference type="ARBA" id="ARBA00004141"/>
    </source>
</evidence>
<dbReference type="RefSeq" id="WP_082216063.1">
    <property type="nucleotide sequence ID" value="NZ_FUZA01000004.1"/>
</dbReference>
<evidence type="ECO:0000256" key="3">
    <source>
        <dbReference type="ARBA" id="ARBA00022989"/>
    </source>
</evidence>
<feature type="transmembrane region" description="Helical" evidence="5">
    <location>
        <begin position="16"/>
        <end position="36"/>
    </location>
</feature>
<evidence type="ECO:0000259" key="6">
    <source>
        <dbReference type="Pfam" id="PF00916"/>
    </source>
</evidence>
<feature type="transmembrane region" description="Helical" evidence="5">
    <location>
        <begin position="204"/>
        <end position="223"/>
    </location>
</feature>
<keyword evidence="8" id="KW-1185">Reference proteome</keyword>
<feature type="transmembrane region" description="Helical" evidence="5">
    <location>
        <begin position="116"/>
        <end position="136"/>
    </location>
</feature>
<evidence type="ECO:0000256" key="4">
    <source>
        <dbReference type="ARBA" id="ARBA00023136"/>
    </source>
</evidence>
<evidence type="ECO:0000256" key="5">
    <source>
        <dbReference type="SAM" id="Phobius"/>
    </source>
</evidence>
<dbReference type="PRINTS" id="PR00173">
    <property type="entry name" value="EDTRNSPORT"/>
</dbReference>
<dbReference type="GO" id="GO:0016020">
    <property type="term" value="C:membrane"/>
    <property type="evidence" value="ECO:0007669"/>
    <property type="project" value="UniProtKB-SubCell"/>
</dbReference>
<comment type="subcellular location">
    <subcellularLocation>
        <location evidence="1">Membrane</location>
        <topology evidence="1">Multi-pass membrane protein</topology>
    </subcellularLocation>
</comment>
<dbReference type="STRING" id="651661.SAMN05660293_03567"/>
<feature type="transmembrane region" description="Helical" evidence="5">
    <location>
        <begin position="397"/>
        <end position="428"/>
    </location>
</feature>
<organism evidence="7 8">
    <name type="scientific">Dyadobacter psychrophilus</name>
    <dbReference type="NCBI Taxonomy" id="651661"/>
    <lineage>
        <taxon>Bacteria</taxon>
        <taxon>Pseudomonadati</taxon>
        <taxon>Bacteroidota</taxon>
        <taxon>Cytophagia</taxon>
        <taxon>Cytophagales</taxon>
        <taxon>Spirosomataceae</taxon>
        <taxon>Dyadobacter</taxon>
    </lineage>
</organism>
<dbReference type="InterPro" id="IPR001902">
    <property type="entry name" value="SLC26A/SulP_fam"/>
</dbReference>
<feature type="domain" description="SLC26A/SulP transporter" evidence="6">
    <location>
        <begin position="12"/>
        <end position="402"/>
    </location>
</feature>
<sequence>MSADKNNLFSNLKYDIPAGLVVYLVALPLCLGVALASTGRSDLLFSGIIAGMIGGIVVGSISGSSLGVSGPAAGLVVIVLNALDTLGSFEAFLLAVVIAGIIQVIAGVMKAGIIGYYFPSSVIKGMLAAIGITLILKEIPHAFGYDADFMGDEAFSQKDGQNTFTELFNAVKYSSTGAIIISVFSLGLLILFDKPFMKKVQLFRFVPGALFVVISGILLNLLFSRIMPNWALSGDHLVQLPVASSASEFFSFFKTPDFSAITRVETYTIGLTLAIVASLETLLCVEATDKLDPFKRSTPTNRELVAQGIGNITSGLIGGLPITQVIVRSSANIDSGGRTKMATITHGSILLLSALFIPTFLNFIPLASLAAVLLVVGYKLSKFSLYKGMYQLGKEQFIPFIVTIIAILSTDLLKGIGIGMVVAIYFILRKNYKHSYHYVKEKHRDGDVITLILSEEVTFLNKGSISATLDNLPDNATVVIDGTKSMNIDYDVLEIIQDFKKHAAPLRNIVVETKGINGVEVVGGH</sequence>
<reference evidence="8" key="1">
    <citation type="submission" date="2017-02" db="EMBL/GenBank/DDBJ databases">
        <authorList>
            <person name="Varghese N."/>
            <person name="Submissions S."/>
        </authorList>
    </citation>
    <scope>NUCLEOTIDE SEQUENCE [LARGE SCALE GENOMIC DNA]</scope>
    <source>
        <strain evidence="8">DSM 22270</strain>
    </source>
</reference>
<dbReference type="OrthoDB" id="9769739at2"/>
<dbReference type="EMBL" id="FUZA01000004">
    <property type="protein sequence ID" value="SKC00992.1"/>
    <property type="molecule type" value="Genomic_DNA"/>
</dbReference>
<keyword evidence="2 5" id="KW-0812">Transmembrane</keyword>
<proteinExistence type="predicted"/>
<accession>A0A1T5FXY2</accession>
<gene>
    <name evidence="7" type="ORF">SAMN05660293_03567</name>
</gene>
<evidence type="ECO:0000313" key="7">
    <source>
        <dbReference type="EMBL" id="SKC00992.1"/>
    </source>
</evidence>
<evidence type="ECO:0000256" key="2">
    <source>
        <dbReference type="ARBA" id="ARBA00022692"/>
    </source>
</evidence>